<evidence type="ECO:0000256" key="7">
    <source>
        <dbReference type="ARBA" id="ARBA00023136"/>
    </source>
</evidence>
<keyword evidence="9 10" id="KW-1208">Phospholipid metabolism</keyword>
<sequence>MIDKEVIILNLYTILLMIFSYLYGSIPFALVIGKLFYGVDVRNYGSHNLGGTNTGRVLGAKAGLACIILDIAKCFVCVTLTRLVGRYVAMPDFSIYLSAICCVLGHCFPIFANFKGGKAVSVMFGYVLGIHFWAFAIVGLVFLGVLKLTKYVSLASIIGVITLVAITPLFNFGIIGGLCNVFIALLLIYRHRANIVRLKNHTESKIKWM</sequence>
<dbReference type="Proteomes" id="UP000824175">
    <property type="component" value="Unassembled WGS sequence"/>
</dbReference>
<evidence type="ECO:0000256" key="9">
    <source>
        <dbReference type="ARBA" id="ARBA00023264"/>
    </source>
</evidence>
<feature type="transmembrane region" description="Helical" evidence="10">
    <location>
        <begin position="172"/>
        <end position="189"/>
    </location>
</feature>
<keyword evidence="5 10" id="KW-1133">Transmembrane helix</keyword>
<feature type="transmembrane region" description="Helical" evidence="10">
    <location>
        <begin position="12"/>
        <end position="37"/>
    </location>
</feature>
<protein>
    <recommendedName>
        <fullName evidence="10">Glycerol-3-phosphate acyltransferase</fullName>
    </recommendedName>
    <alternativeName>
        <fullName evidence="10">Acyl-PO4 G3P acyltransferase</fullName>
    </alternativeName>
    <alternativeName>
        <fullName evidence="10">Acyl-phosphate--glycerol-3-phosphate acyltransferase</fullName>
    </alternativeName>
    <alternativeName>
        <fullName evidence="10">G3P acyltransferase</fullName>
        <shortName evidence="10">GPAT</shortName>
        <ecNumber evidence="10">2.3.1.275</ecNumber>
    </alternativeName>
    <alternativeName>
        <fullName evidence="10">Lysophosphatidic acid synthase</fullName>
        <shortName evidence="10">LPA synthase</shortName>
    </alternativeName>
</protein>
<dbReference type="GO" id="GO:0043772">
    <property type="term" value="F:acyl-phosphate glycerol-3-phosphate acyltransferase activity"/>
    <property type="evidence" value="ECO:0007669"/>
    <property type="project" value="UniProtKB-UniRule"/>
</dbReference>
<keyword evidence="1 10" id="KW-1003">Cell membrane</keyword>
<dbReference type="PANTHER" id="PTHR30309:SF0">
    <property type="entry name" value="GLYCEROL-3-PHOSPHATE ACYLTRANSFERASE-RELATED"/>
    <property type="match status" value="1"/>
</dbReference>
<comment type="function">
    <text evidence="10">Catalyzes the transfer of an acyl group from acyl-phosphate (acyl-PO(4)) to glycerol-3-phosphate (G3P) to form lysophosphatidic acid (LPA). This enzyme utilizes acyl-phosphate as fatty acyl donor, but not acyl-CoA or acyl-ACP.</text>
</comment>
<keyword evidence="2 10" id="KW-0444">Lipid biosynthesis</keyword>
<keyword evidence="3 10" id="KW-0808">Transferase</keyword>
<evidence type="ECO:0000256" key="10">
    <source>
        <dbReference type="HAMAP-Rule" id="MF_01043"/>
    </source>
</evidence>
<organism evidence="11 12">
    <name type="scientific">Candidatus Fimiplasma intestinipullorum</name>
    <dbReference type="NCBI Taxonomy" id="2840825"/>
    <lineage>
        <taxon>Bacteria</taxon>
        <taxon>Bacillati</taxon>
        <taxon>Bacillota</taxon>
        <taxon>Clostridia</taxon>
        <taxon>Eubacteriales</taxon>
        <taxon>Candidatus Fimiplasma</taxon>
    </lineage>
</organism>
<evidence type="ECO:0000256" key="5">
    <source>
        <dbReference type="ARBA" id="ARBA00022989"/>
    </source>
</evidence>
<dbReference type="EMBL" id="DVMJ01000097">
    <property type="protein sequence ID" value="HIU14564.1"/>
    <property type="molecule type" value="Genomic_DNA"/>
</dbReference>
<evidence type="ECO:0000256" key="3">
    <source>
        <dbReference type="ARBA" id="ARBA00022679"/>
    </source>
</evidence>
<keyword evidence="8 10" id="KW-0594">Phospholipid biosynthesis</keyword>
<reference evidence="11" key="2">
    <citation type="journal article" date="2021" name="PeerJ">
        <title>Extensive microbial diversity within the chicken gut microbiome revealed by metagenomics and culture.</title>
        <authorList>
            <person name="Gilroy R."/>
            <person name="Ravi A."/>
            <person name="Getino M."/>
            <person name="Pursley I."/>
            <person name="Horton D.L."/>
            <person name="Alikhan N.F."/>
            <person name="Baker D."/>
            <person name="Gharbi K."/>
            <person name="Hall N."/>
            <person name="Watson M."/>
            <person name="Adriaenssens E.M."/>
            <person name="Foster-Nyarko E."/>
            <person name="Jarju S."/>
            <person name="Secka A."/>
            <person name="Antonio M."/>
            <person name="Oren A."/>
            <person name="Chaudhuri R.R."/>
            <person name="La Ragione R."/>
            <person name="Hildebrand F."/>
            <person name="Pallen M.J."/>
        </authorList>
    </citation>
    <scope>NUCLEOTIDE SEQUENCE</scope>
    <source>
        <strain evidence="11">CHK195-11698</strain>
    </source>
</reference>
<feature type="transmembrane region" description="Helical" evidence="10">
    <location>
        <begin position="93"/>
        <end position="111"/>
    </location>
</feature>
<comment type="pathway">
    <text evidence="10">Lipid metabolism; phospholipid metabolism.</text>
</comment>
<evidence type="ECO:0000256" key="2">
    <source>
        <dbReference type="ARBA" id="ARBA00022516"/>
    </source>
</evidence>
<name>A0A9D1HS98_9FIRM</name>
<comment type="catalytic activity">
    <reaction evidence="10">
        <text>an acyl phosphate + sn-glycerol 3-phosphate = a 1-acyl-sn-glycero-3-phosphate + phosphate</text>
        <dbReference type="Rhea" id="RHEA:34075"/>
        <dbReference type="ChEBI" id="CHEBI:43474"/>
        <dbReference type="ChEBI" id="CHEBI:57597"/>
        <dbReference type="ChEBI" id="CHEBI:57970"/>
        <dbReference type="ChEBI" id="CHEBI:59918"/>
        <dbReference type="EC" id="2.3.1.275"/>
    </reaction>
</comment>
<evidence type="ECO:0000256" key="4">
    <source>
        <dbReference type="ARBA" id="ARBA00022692"/>
    </source>
</evidence>
<comment type="caution">
    <text evidence="11">The sequence shown here is derived from an EMBL/GenBank/DDBJ whole genome shotgun (WGS) entry which is preliminary data.</text>
</comment>
<dbReference type="AlphaFoldDB" id="A0A9D1HS98"/>
<dbReference type="EC" id="2.3.1.275" evidence="10"/>
<dbReference type="GO" id="GO:0005886">
    <property type="term" value="C:plasma membrane"/>
    <property type="evidence" value="ECO:0007669"/>
    <property type="project" value="UniProtKB-SubCell"/>
</dbReference>
<accession>A0A9D1HS98</accession>
<gene>
    <name evidence="10 11" type="primary">plsY</name>
    <name evidence="11" type="ORF">IAD15_10950</name>
</gene>
<evidence type="ECO:0000313" key="11">
    <source>
        <dbReference type="EMBL" id="HIU14564.1"/>
    </source>
</evidence>
<dbReference type="GO" id="GO:0008654">
    <property type="term" value="P:phospholipid biosynthetic process"/>
    <property type="evidence" value="ECO:0007669"/>
    <property type="project" value="UniProtKB-UniRule"/>
</dbReference>
<keyword evidence="7 10" id="KW-0472">Membrane</keyword>
<dbReference type="PANTHER" id="PTHR30309">
    <property type="entry name" value="INNER MEMBRANE PROTEIN YGIH"/>
    <property type="match status" value="1"/>
</dbReference>
<dbReference type="InterPro" id="IPR003811">
    <property type="entry name" value="G3P_acylTferase_PlsY"/>
</dbReference>
<feature type="transmembrane region" description="Helical" evidence="10">
    <location>
        <begin position="123"/>
        <end position="143"/>
    </location>
</feature>
<dbReference type="NCBIfam" id="TIGR00023">
    <property type="entry name" value="glycerol-3-phosphate 1-O-acyltransferase PlsY"/>
    <property type="match status" value="1"/>
</dbReference>
<keyword evidence="6 10" id="KW-0443">Lipid metabolism</keyword>
<evidence type="ECO:0000256" key="1">
    <source>
        <dbReference type="ARBA" id="ARBA00022475"/>
    </source>
</evidence>
<dbReference type="HAMAP" id="MF_01043">
    <property type="entry name" value="PlsY"/>
    <property type="match status" value="1"/>
</dbReference>
<reference evidence="11" key="1">
    <citation type="submission" date="2020-10" db="EMBL/GenBank/DDBJ databases">
        <authorList>
            <person name="Gilroy R."/>
        </authorList>
    </citation>
    <scope>NUCLEOTIDE SEQUENCE</scope>
    <source>
        <strain evidence="11">CHK195-11698</strain>
    </source>
</reference>
<keyword evidence="11" id="KW-0012">Acyltransferase</keyword>
<keyword evidence="4 10" id="KW-0812">Transmembrane</keyword>
<evidence type="ECO:0000313" key="12">
    <source>
        <dbReference type="Proteomes" id="UP000824175"/>
    </source>
</evidence>
<comment type="similarity">
    <text evidence="10">Belongs to the PlsY family.</text>
</comment>
<evidence type="ECO:0000256" key="8">
    <source>
        <dbReference type="ARBA" id="ARBA00023209"/>
    </source>
</evidence>
<comment type="subcellular location">
    <subcellularLocation>
        <location evidence="10">Cell membrane</location>
        <topology evidence="10">Multi-pass membrane protein</topology>
    </subcellularLocation>
</comment>
<comment type="subunit">
    <text evidence="10">Probably interacts with PlsX.</text>
</comment>
<dbReference type="Pfam" id="PF02660">
    <property type="entry name" value="G3P_acyltransf"/>
    <property type="match status" value="1"/>
</dbReference>
<feature type="transmembrane region" description="Helical" evidence="10">
    <location>
        <begin position="57"/>
        <end position="81"/>
    </location>
</feature>
<proteinExistence type="inferred from homology"/>
<evidence type="ECO:0000256" key="6">
    <source>
        <dbReference type="ARBA" id="ARBA00023098"/>
    </source>
</evidence>
<feature type="transmembrane region" description="Helical" evidence="10">
    <location>
        <begin position="148"/>
        <end position="166"/>
    </location>
</feature>
<dbReference type="SMART" id="SM01207">
    <property type="entry name" value="G3P_acyltransf"/>
    <property type="match status" value="1"/>
</dbReference>